<accession>A0A5N6GPL3</accession>
<dbReference type="Proteomes" id="UP000325434">
    <property type="component" value="Unassembled WGS sequence"/>
</dbReference>
<evidence type="ECO:0000313" key="2">
    <source>
        <dbReference type="EMBL" id="KAB8243474.1"/>
    </source>
</evidence>
<evidence type="ECO:0000256" key="1">
    <source>
        <dbReference type="SAM" id="SignalP"/>
    </source>
</evidence>
<keyword evidence="1" id="KW-0732">Signal</keyword>
<evidence type="ECO:0008006" key="3">
    <source>
        <dbReference type="Google" id="ProtNLM"/>
    </source>
</evidence>
<feature type="chain" id="PRO_5025064121" description="Secreted protein" evidence="1">
    <location>
        <begin position="17"/>
        <end position="93"/>
    </location>
</feature>
<dbReference type="EMBL" id="ML734642">
    <property type="protein sequence ID" value="KAB8243474.1"/>
    <property type="molecule type" value="Genomic_DNA"/>
</dbReference>
<reference evidence="2" key="1">
    <citation type="submission" date="2019-04" db="EMBL/GenBank/DDBJ databases">
        <title>Friends and foes A comparative genomics study of 23 Aspergillus species from section Flavi.</title>
        <authorList>
            <consortium name="DOE Joint Genome Institute"/>
            <person name="Kjaerbolling I."/>
            <person name="Vesth T."/>
            <person name="Frisvad J.C."/>
            <person name="Nybo J.L."/>
            <person name="Theobald S."/>
            <person name="Kildgaard S."/>
            <person name="Isbrandt T."/>
            <person name="Kuo A."/>
            <person name="Sato A."/>
            <person name="Lyhne E.K."/>
            <person name="Kogle M.E."/>
            <person name="Wiebenga A."/>
            <person name="Kun R.S."/>
            <person name="Lubbers R.J."/>
            <person name="Makela M.R."/>
            <person name="Barry K."/>
            <person name="Chovatia M."/>
            <person name="Clum A."/>
            <person name="Daum C."/>
            <person name="Haridas S."/>
            <person name="He G."/>
            <person name="LaButti K."/>
            <person name="Lipzen A."/>
            <person name="Mondo S."/>
            <person name="Riley R."/>
            <person name="Salamov A."/>
            <person name="Simmons B.A."/>
            <person name="Magnuson J.K."/>
            <person name="Henrissat B."/>
            <person name="Mortensen U.H."/>
            <person name="Larsen T.O."/>
            <person name="Devries R.P."/>
            <person name="Grigoriev I.V."/>
            <person name="Machida M."/>
            <person name="Baker S.E."/>
            <person name="Andersen M.R."/>
        </authorList>
    </citation>
    <scope>NUCLEOTIDE SEQUENCE [LARGE SCALE GENOMIC DNA]</scope>
    <source>
        <strain evidence="2">CBS 121.62</strain>
    </source>
</reference>
<organism evidence="2">
    <name type="scientific">Aspergillus flavus</name>
    <dbReference type="NCBI Taxonomy" id="5059"/>
    <lineage>
        <taxon>Eukaryota</taxon>
        <taxon>Fungi</taxon>
        <taxon>Dikarya</taxon>
        <taxon>Ascomycota</taxon>
        <taxon>Pezizomycotina</taxon>
        <taxon>Eurotiomycetes</taxon>
        <taxon>Eurotiomycetidae</taxon>
        <taxon>Eurotiales</taxon>
        <taxon>Aspergillaceae</taxon>
        <taxon>Aspergillus</taxon>
        <taxon>Aspergillus subgen. Circumdati</taxon>
    </lineage>
</organism>
<gene>
    <name evidence="2" type="ORF">BDV35DRAFT_362929</name>
</gene>
<proteinExistence type="predicted"/>
<protein>
    <recommendedName>
        <fullName evidence="3">Secreted protein</fullName>
    </recommendedName>
</protein>
<feature type="signal peptide" evidence="1">
    <location>
        <begin position="1"/>
        <end position="16"/>
    </location>
</feature>
<name>A0A5N6GPL3_ASPFL</name>
<sequence>MIVTGVRLIFLAGSTADSLSSPSPAKTGKSPMVDLVSLTQFTHWLDTVAPLIRSNLGGVRYNILPRVSCFAVMTFKAHTTLPYNLIESTLPAP</sequence>
<dbReference type="AlphaFoldDB" id="A0A5N6GPL3"/>